<evidence type="ECO:0000313" key="2">
    <source>
        <dbReference type="Proteomes" id="UP000182229"/>
    </source>
</evidence>
<dbReference type="AlphaFoldDB" id="A0A1L9BFS1"/>
<comment type="caution">
    <text evidence="1">The sequence shown here is derived from an EMBL/GenBank/DDBJ whole genome shotgun (WGS) entry which is preliminary data.</text>
</comment>
<proteinExistence type="predicted"/>
<gene>
    <name evidence="1" type="ORF">BON30_09445</name>
</gene>
<reference evidence="2" key="1">
    <citation type="submission" date="2016-11" db="EMBL/GenBank/DDBJ databases">
        <authorList>
            <person name="Shukria A."/>
            <person name="Stevens D.C."/>
        </authorList>
    </citation>
    <scope>NUCLEOTIDE SEQUENCE [LARGE SCALE GENOMIC DNA]</scope>
    <source>
        <strain evidence="2">Cbfe23</strain>
    </source>
</reference>
<dbReference type="RefSeq" id="WP_071897546.1">
    <property type="nucleotide sequence ID" value="NZ_MPIN01000002.1"/>
</dbReference>
<dbReference type="EMBL" id="MPIN01000002">
    <property type="protein sequence ID" value="OJH41111.1"/>
    <property type="molecule type" value="Genomic_DNA"/>
</dbReference>
<sequence>MRPALADTHAALLCSREESRRTASFPDGAEAGEVKLRLTGTYEQGKTWYMAQGAIPKDEPA</sequence>
<name>A0A1L9BFS1_9BACT</name>
<dbReference type="Proteomes" id="UP000182229">
    <property type="component" value="Unassembled WGS sequence"/>
</dbReference>
<dbReference type="STRING" id="83449.BON30_09445"/>
<keyword evidence="2" id="KW-1185">Reference proteome</keyword>
<organism evidence="1 2">
    <name type="scientific">Cystobacter ferrugineus</name>
    <dbReference type="NCBI Taxonomy" id="83449"/>
    <lineage>
        <taxon>Bacteria</taxon>
        <taxon>Pseudomonadati</taxon>
        <taxon>Myxococcota</taxon>
        <taxon>Myxococcia</taxon>
        <taxon>Myxococcales</taxon>
        <taxon>Cystobacterineae</taxon>
        <taxon>Archangiaceae</taxon>
        <taxon>Cystobacter</taxon>
    </lineage>
</organism>
<accession>A0A1L9BFS1</accession>
<reference evidence="1 2" key="2">
    <citation type="submission" date="2016-12" db="EMBL/GenBank/DDBJ databases">
        <title>Draft Genome Sequence of Cystobacter ferrugineus Strain Cbfe23.</title>
        <authorList>
            <person name="Akbar S."/>
            <person name="Dowd S.E."/>
            <person name="Stevens D.C."/>
        </authorList>
    </citation>
    <scope>NUCLEOTIDE SEQUENCE [LARGE SCALE GENOMIC DNA]</scope>
    <source>
        <strain evidence="1 2">Cbfe23</strain>
    </source>
</reference>
<evidence type="ECO:0000313" key="1">
    <source>
        <dbReference type="EMBL" id="OJH41111.1"/>
    </source>
</evidence>
<protein>
    <submittedName>
        <fullName evidence="1">Uncharacterized protein</fullName>
    </submittedName>
</protein>